<name>A0AAD4QMY6_9AGAM</name>
<keyword evidence="4" id="KW-1185">Reference proteome</keyword>
<dbReference type="Gene3D" id="1.20.1280.50">
    <property type="match status" value="1"/>
</dbReference>
<reference evidence="3" key="1">
    <citation type="journal article" date="2022" name="New Phytol.">
        <title>Evolutionary transition to the ectomycorrhizal habit in the genomes of a hyperdiverse lineage of mushroom-forming fungi.</title>
        <authorList>
            <person name="Looney B."/>
            <person name="Miyauchi S."/>
            <person name="Morin E."/>
            <person name="Drula E."/>
            <person name="Courty P.E."/>
            <person name="Kohler A."/>
            <person name="Kuo A."/>
            <person name="LaButti K."/>
            <person name="Pangilinan J."/>
            <person name="Lipzen A."/>
            <person name="Riley R."/>
            <person name="Andreopoulos W."/>
            <person name="He G."/>
            <person name="Johnson J."/>
            <person name="Nolan M."/>
            <person name="Tritt A."/>
            <person name="Barry K.W."/>
            <person name="Grigoriev I.V."/>
            <person name="Nagy L.G."/>
            <person name="Hibbett D."/>
            <person name="Henrissat B."/>
            <person name="Matheny P.B."/>
            <person name="Labbe J."/>
            <person name="Martin F.M."/>
        </authorList>
    </citation>
    <scope>NUCLEOTIDE SEQUENCE</scope>
    <source>
        <strain evidence="3">BPL690</strain>
    </source>
</reference>
<protein>
    <recommendedName>
        <fullName evidence="5">F-box domain-containing protein</fullName>
    </recommendedName>
</protein>
<dbReference type="Proteomes" id="UP001203297">
    <property type="component" value="Unassembled WGS sequence"/>
</dbReference>
<dbReference type="InterPro" id="IPR032675">
    <property type="entry name" value="LRR_dom_sf"/>
</dbReference>
<dbReference type="SUPFAM" id="SSF52047">
    <property type="entry name" value="RNI-like"/>
    <property type="match status" value="1"/>
</dbReference>
<dbReference type="SUPFAM" id="SSF81383">
    <property type="entry name" value="F-box domain"/>
    <property type="match status" value="1"/>
</dbReference>
<dbReference type="Gene3D" id="3.80.10.10">
    <property type="entry name" value="Ribonuclease Inhibitor"/>
    <property type="match status" value="1"/>
</dbReference>
<sequence>MFIQPFSSEPPPTASSLADARRLLDESNASLSELNRKIEVAESQLAQIVAESRCAINQLQCERAVLEDKITHALAYMSPIRRLPTELLRHIFMMNFDEYPCCAWILSSVCSQWRRLALLMPKLWSKIRLVTTPNASADTIRLWLERSGSRISLDVEIFLHVPDAPASTPVPRSRTRSSSQWPTFLSNNATTNTHYVQIQASQPTTSIQIVPPTPPIVLPHSPPHYDWPGSLSPPPPPPPLPSAITSNQSRASSHWGHIAIYYLVEQMHRWERFVFRFDRQFPSWQALKSVSGPAPLLREFEVSCAEPIYHGEWPWLPSANPNMEVVLPKLETVTLQYAPFKWSSPMLRTNLRSLNLRTVPTTGIPIDRVLHIVSNNKMLEDLSLHVAMVLNPLLPLTQTTLPDLKTLSIGGNFLMSSLVDSLITPSLCSLTLNIDARDPIDDSISNLVTRSSHPAIHSLSIAYGPNGPPFYGGLIASWGFLNDLNHLRTLQVGGTPVDPLFSVLGAPEEDVLGVMCPFLEHLALRGCPAIRTGLRSWYRWSTRVILTAHILQLQQLRLVEPQRR</sequence>
<organism evidence="3 4">
    <name type="scientific">Multifurca ochricompacta</name>
    <dbReference type="NCBI Taxonomy" id="376703"/>
    <lineage>
        <taxon>Eukaryota</taxon>
        <taxon>Fungi</taxon>
        <taxon>Dikarya</taxon>
        <taxon>Basidiomycota</taxon>
        <taxon>Agaricomycotina</taxon>
        <taxon>Agaricomycetes</taxon>
        <taxon>Russulales</taxon>
        <taxon>Russulaceae</taxon>
        <taxon>Multifurca</taxon>
    </lineage>
</organism>
<dbReference type="AlphaFoldDB" id="A0AAD4QMY6"/>
<comment type="caution">
    <text evidence="3">The sequence shown here is derived from an EMBL/GenBank/DDBJ whole genome shotgun (WGS) entry which is preliminary data.</text>
</comment>
<evidence type="ECO:0000256" key="1">
    <source>
        <dbReference type="SAM" id="Coils"/>
    </source>
</evidence>
<feature type="coiled-coil region" evidence="1">
    <location>
        <begin position="17"/>
        <end position="69"/>
    </location>
</feature>
<evidence type="ECO:0008006" key="5">
    <source>
        <dbReference type="Google" id="ProtNLM"/>
    </source>
</evidence>
<gene>
    <name evidence="3" type="ORF">B0F90DRAFT_1815504</name>
</gene>
<dbReference type="InterPro" id="IPR036047">
    <property type="entry name" value="F-box-like_dom_sf"/>
</dbReference>
<dbReference type="EMBL" id="WTXG01000006">
    <property type="protein sequence ID" value="KAI0305263.1"/>
    <property type="molecule type" value="Genomic_DNA"/>
</dbReference>
<feature type="region of interest" description="Disordered" evidence="2">
    <location>
        <begin position="227"/>
        <end position="247"/>
    </location>
</feature>
<accession>A0AAD4QMY6</accession>
<evidence type="ECO:0000313" key="4">
    <source>
        <dbReference type="Proteomes" id="UP001203297"/>
    </source>
</evidence>
<proteinExistence type="predicted"/>
<keyword evidence="1" id="KW-0175">Coiled coil</keyword>
<evidence type="ECO:0000313" key="3">
    <source>
        <dbReference type="EMBL" id="KAI0305263.1"/>
    </source>
</evidence>
<evidence type="ECO:0000256" key="2">
    <source>
        <dbReference type="SAM" id="MobiDB-lite"/>
    </source>
</evidence>
<feature type="compositionally biased region" description="Pro residues" evidence="2">
    <location>
        <begin position="231"/>
        <end position="241"/>
    </location>
</feature>